<dbReference type="EMBL" id="JAAXOT010000004">
    <property type="protein sequence ID" value="NKY56682.1"/>
    <property type="molecule type" value="Genomic_DNA"/>
</dbReference>
<name>A0A846YGA5_9NOCA</name>
<evidence type="ECO:0000256" key="1">
    <source>
        <dbReference type="SAM" id="Phobius"/>
    </source>
</evidence>
<feature type="transmembrane region" description="Helical" evidence="1">
    <location>
        <begin position="30"/>
        <end position="54"/>
    </location>
</feature>
<organism evidence="2 3">
    <name type="scientific">Nocardia flavorosea</name>
    <dbReference type="NCBI Taxonomy" id="53429"/>
    <lineage>
        <taxon>Bacteria</taxon>
        <taxon>Bacillati</taxon>
        <taxon>Actinomycetota</taxon>
        <taxon>Actinomycetes</taxon>
        <taxon>Mycobacteriales</taxon>
        <taxon>Nocardiaceae</taxon>
        <taxon>Nocardia</taxon>
    </lineage>
</organism>
<dbReference type="Proteomes" id="UP000570678">
    <property type="component" value="Unassembled WGS sequence"/>
</dbReference>
<protein>
    <submittedName>
        <fullName evidence="2">Uncharacterized protein</fullName>
    </submittedName>
</protein>
<sequence>MMALVWLIDIVVIVVKILGGRTKVNPVLRLGLWLALLCVLAAGLAVLGAGFVLLQRYLSGDLDTTGPELPW</sequence>
<evidence type="ECO:0000313" key="2">
    <source>
        <dbReference type="EMBL" id="NKY56682.1"/>
    </source>
</evidence>
<keyword evidence="1" id="KW-0812">Transmembrane</keyword>
<gene>
    <name evidence="2" type="ORF">HGA15_11065</name>
</gene>
<proteinExistence type="predicted"/>
<keyword evidence="1" id="KW-1133">Transmembrane helix</keyword>
<dbReference type="RefSeq" id="WP_062978139.1">
    <property type="nucleotide sequence ID" value="NZ_JAAXOT010000004.1"/>
</dbReference>
<reference evidence="2 3" key="1">
    <citation type="submission" date="2020-04" db="EMBL/GenBank/DDBJ databases">
        <title>MicrobeNet Type strains.</title>
        <authorList>
            <person name="Nicholson A.C."/>
        </authorList>
    </citation>
    <scope>NUCLEOTIDE SEQUENCE [LARGE SCALE GENOMIC DNA]</scope>
    <source>
        <strain evidence="2 3">JCM 3332</strain>
    </source>
</reference>
<accession>A0A846YGA5</accession>
<dbReference type="AlphaFoldDB" id="A0A846YGA5"/>
<evidence type="ECO:0000313" key="3">
    <source>
        <dbReference type="Proteomes" id="UP000570678"/>
    </source>
</evidence>
<keyword evidence="1" id="KW-0472">Membrane</keyword>
<keyword evidence="3" id="KW-1185">Reference proteome</keyword>
<comment type="caution">
    <text evidence="2">The sequence shown here is derived from an EMBL/GenBank/DDBJ whole genome shotgun (WGS) entry which is preliminary data.</text>
</comment>